<evidence type="ECO:0000313" key="3">
    <source>
        <dbReference type="Proteomes" id="UP001139447"/>
    </source>
</evidence>
<gene>
    <name evidence="2" type="ORF">MMF98_11065</name>
</gene>
<proteinExistence type="predicted"/>
<dbReference type="InterPro" id="IPR029065">
    <property type="entry name" value="Enolase_C-like"/>
</dbReference>
<dbReference type="Proteomes" id="UP001139447">
    <property type="component" value="Unassembled WGS sequence"/>
</dbReference>
<dbReference type="Pfam" id="PF13378">
    <property type="entry name" value="MR_MLE_C"/>
    <property type="match status" value="1"/>
</dbReference>
<dbReference type="SUPFAM" id="SSF51604">
    <property type="entry name" value="Enolase C-terminal domain-like"/>
    <property type="match status" value="1"/>
</dbReference>
<name>A0A9X2ANG5_9BURK</name>
<comment type="caution">
    <text evidence="2">The sequence shown here is derived from an EMBL/GenBank/DDBJ whole genome shotgun (WGS) entry which is preliminary data.</text>
</comment>
<dbReference type="InterPro" id="IPR036849">
    <property type="entry name" value="Enolase-like_C_sf"/>
</dbReference>
<dbReference type="Gene3D" id="3.20.20.120">
    <property type="entry name" value="Enolase-like C-terminal domain"/>
    <property type="match status" value="1"/>
</dbReference>
<dbReference type="AlphaFoldDB" id="A0A9X2ANG5"/>
<feature type="domain" description="Mandelate racemase/muconate lactonizing enzyme C-terminal" evidence="1">
    <location>
        <begin position="208"/>
        <end position="313"/>
    </location>
</feature>
<sequence>MPPSFRILAIDLYERGVVLRLPFRFGVVTLTACPQAFVRVRIRTADGREAEGGSAELLAPKWFDKNLALSNEDNFNQLRDSLRLAREAYLAEPAERTAFGHFAAHYRAQIDAAARQQLNPLVACFGPALLDRALLDALCRAEGLSFYQAIQRNAAGLDASLTPDLAGFELDAFLASLTPAPQIALRHTVGLVDPITAADVQARVGDGLPETLEEVVAATGCRHFKLKVNGKPDEDIERLSRIAAVLEPLPDYVVTLDGNEQFADAEAAARFWQRMRATPALRRLAGATLYVEQPLPRATALASDVRALARDIPVLIDESDSTLDAFPQALACGYTGVSSKNCKGFYRSLLNAARCRQLNAASAATGGGTPYFMSAEDLTTQAGLAVQQDLALVNLLGLTHVERNGHHYVNGFAGQGASAAEAQAFLQAQPGLYEHSHGQVRLAIHQGLLDLSSLAAPGFASQAQPDWSGLQPLG</sequence>
<accession>A0A9X2ANG5</accession>
<keyword evidence="3" id="KW-1185">Reference proteome</keyword>
<dbReference type="SMART" id="SM00922">
    <property type="entry name" value="MR_MLE"/>
    <property type="match status" value="1"/>
</dbReference>
<reference evidence="2" key="1">
    <citation type="submission" date="2022-03" db="EMBL/GenBank/DDBJ databases">
        <authorList>
            <person name="Woo C.Y."/>
        </authorList>
    </citation>
    <scope>NUCLEOTIDE SEQUENCE</scope>
    <source>
        <strain evidence="2">CYS-02</strain>
    </source>
</reference>
<dbReference type="InterPro" id="IPR013342">
    <property type="entry name" value="Mandelate_racemase_C"/>
</dbReference>
<evidence type="ECO:0000259" key="1">
    <source>
        <dbReference type="SMART" id="SM00922"/>
    </source>
</evidence>
<organism evidence="2 3">
    <name type="scientific">Variovorax terrae</name>
    <dbReference type="NCBI Taxonomy" id="2923278"/>
    <lineage>
        <taxon>Bacteria</taxon>
        <taxon>Pseudomonadati</taxon>
        <taxon>Pseudomonadota</taxon>
        <taxon>Betaproteobacteria</taxon>
        <taxon>Burkholderiales</taxon>
        <taxon>Comamonadaceae</taxon>
        <taxon>Variovorax</taxon>
    </lineage>
</organism>
<evidence type="ECO:0000313" key="2">
    <source>
        <dbReference type="EMBL" id="MCJ0763745.1"/>
    </source>
</evidence>
<dbReference type="RefSeq" id="WP_243306322.1">
    <property type="nucleotide sequence ID" value="NZ_JALGBI010000001.1"/>
</dbReference>
<protein>
    <submittedName>
        <fullName evidence="2">Mandelate racemase</fullName>
    </submittedName>
</protein>
<dbReference type="EMBL" id="JALGBI010000001">
    <property type="protein sequence ID" value="MCJ0763745.1"/>
    <property type="molecule type" value="Genomic_DNA"/>
</dbReference>